<accession>E2BUG3</accession>
<dbReference type="InParanoid" id="E2BUG3"/>
<dbReference type="EMBL" id="GL450640">
    <property type="protein sequence ID" value="EFN80690.1"/>
    <property type="molecule type" value="Genomic_DNA"/>
</dbReference>
<evidence type="ECO:0000313" key="3">
    <source>
        <dbReference type="EMBL" id="EFN80690.1"/>
    </source>
</evidence>
<protein>
    <submittedName>
        <fullName evidence="3">Uncharacterized protein</fullName>
    </submittedName>
</protein>
<organism evidence="4">
    <name type="scientific">Harpegnathos saltator</name>
    <name type="common">Jerdon's jumping ant</name>
    <dbReference type="NCBI Taxonomy" id="610380"/>
    <lineage>
        <taxon>Eukaryota</taxon>
        <taxon>Metazoa</taxon>
        <taxon>Ecdysozoa</taxon>
        <taxon>Arthropoda</taxon>
        <taxon>Hexapoda</taxon>
        <taxon>Insecta</taxon>
        <taxon>Pterygota</taxon>
        <taxon>Neoptera</taxon>
        <taxon>Endopterygota</taxon>
        <taxon>Hymenoptera</taxon>
        <taxon>Apocrita</taxon>
        <taxon>Aculeata</taxon>
        <taxon>Formicoidea</taxon>
        <taxon>Formicidae</taxon>
        <taxon>Ponerinae</taxon>
        <taxon>Ponerini</taxon>
        <taxon>Harpegnathos</taxon>
    </lineage>
</organism>
<reference evidence="3 4" key="1">
    <citation type="journal article" date="2010" name="Science">
        <title>Genomic comparison of the ants Camponotus floridanus and Harpegnathos saltator.</title>
        <authorList>
            <person name="Bonasio R."/>
            <person name="Zhang G."/>
            <person name="Ye C."/>
            <person name="Mutti N.S."/>
            <person name="Fang X."/>
            <person name="Qin N."/>
            <person name="Donahue G."/>
            <person name="Yang P."/>
            <person name="Li Q."/>
            <person name="Li C."/>
            <person name="Zhang P."/>
            <person name="Huang Z."/>
            <person name="Berger S.L."/>
            <person name="Reinberg D."/>
            <person name="Wang J."/>
            <person name="Liebig J."/>
        </authorList>
    </citation>
    <scope>NUCLEOTIDE SEQUENCE [LARGE SCALE GENOMIC DNA]</scope>
    <source>
        <strain evidence="3 4">R22 G/1</strain>
    </source>
</reference>
<proteinExistence type="predicted"/>
<keyword evidence="2" id="KW-0472">Membrane</keyword>
<keyword evidence="4" id="KW-1185">Reference proteome</keyword>
<dbReference type="Proteomes" id="UP000008237">
    <property type="component" value="Unassembled WGS sequence"/>
</dbReference>
<gene>
    <name evidence="3" type="ORF">EAI_13880</name>
</gene>
<name>E2BUG3_HARSA</name>
<evidence type="ECO:0000256" key="1">
    <source>
        <dbReference type="SAM" id="MobiDB-lite"/>
    </source>
</evidence>
<keyword evidence="2" id="KW-1133">Transmembrane helix</keyword>
<sequence>MIIIRHSLLPSDRCTNPDARKSNIYRSRSLKSILLRILIGSVSHSLAREYLDVAKEKSTLRIFLLPTAQVHIRQNLFTSLKDKVREVSLIFARIRFATHNRKSASPSEFDNGEINKLRSTTLKERSSLCPMRTTTTSDDNGNKDGEKERNEENRSGYGQTGRQVDGQGYYAVYSFCTMSNLSLKPIDSFFGSYFLRAASWALSSFALIFRFKPCRGSLFAPPTLPLPVPCTWPTSLFLTPLPFSRMLVSLLSLLLSLLVVIAVVVCAAVVLSLCTESLEPMDFCMYCNAHCFVRSLTLSEKIDREENRACLRQGRNISIAFAIPFPIRANTDVPEDAADIIGSAYR</sequence>
<evidence type="ECO:0000313" key="4">
    <source>
        <dbReference type="Proteomes" id="UP000008237"/>
    </source>
</evidence>
<dbReference type="AlphaFoldDB" id="E2BUG3"/>
<feature type="compositionally biased region" description="Basic and acidic residues" evidence="1">
    <location>
        <begin position="140"/>
        <end position="154"/>
    </location>
</feature>
<feature type="transmembrane region" description="Helical" evidence="2">
    <location>
        <begin position="246"/>
        <end position="271"/>
    </location>
</feature>
<feature type="region of interest" description="Disordered" evidence="1">
    <location>
        <begin position="124"/>
        <end position="161"/>
    </location>
</feature>
<evidence type="ECO:0000256" key="2">
    <source>
        <dbReference type="SAM" id="Phobius"/>
    </source>
</evidence>
<keyword evidence="2" id="KW-0812">Transmembrane</keyword>